<dbReference type="AlphaFoldDB" id="A0A821H1K9"/>
<gene>
    <name evidence="2" type="ORF">UJA718_LOCUS34996</name>
</gene>
<feature type="non-terminal residue" evidence="2">
    <location>
        <position position="1"/>
    </location>
</feature>
<organism evidence="2 3">
    <name type="scientific">Rotaria socialis</name>
    <dbReference type="NCBI Taxonomy" id="392032"/>
    <lineage>
        <taxon>Eukaryota</taxon>
        <taxon>Metazoa</taxon>
        <taxon>Spiralia</taxon>
        <taxon>Gnathifera</taxon>
        <taxon>Rotifera</taxon>
        <taxon>Eurotatoria</taxon>
        <taxon>Bdelloidea</taxon>
        <taxon>Philodinida</taxon>
        <taxon>Philodinidae</taxon>
        <taxon>Rotaria</taxon>
    </lineage>
</organism>
<name>A0A821H1K9_9BILA</name>
<sequence>SGASCLGKVNDWFARIEMQLRGSPHSHMPIWVENAPKYIGPQTDEKTRLEIVIFCDKYITTRFPSLEEDPELHNIIKEVQTHSRNHSKSCLKYHKTMCRFGFPRPVARQTFICEPIKPTTDEEKEHYKEIKKILTEMNGTMNLLEKQKVLVWSDFNNLLIKYNWTYDDYEHALCIVHTRTIMIHKREPNARWVNQYNEEILRAWDANMDIQFVLDPYACGKYLMSYTTKPEREMSLLLEATHKECHEGNMTAREEMKKLTGTFFNHRQVSVQEAIYRATKMPLTYSSRGFVFIPAHSNSCKFLKPHNILKEMDPDDQNIYMSNLADKYFHRPNDPEFDICMADLASEYEIVSGSFHQKSPGHSGDHAQIHSELQGL</sequence>
<evidence type="ECO:0000313" key="3">
    <source>
        <dbReference type="Proteomes" id="UP000663873"/>
    </source>
</evidence>
<dbReference type="Proteomes" id="UP000663873">
    <property type="component" value="Unassembled WGS sequence"/>
</dbReference>
<keyword evidence="3" id="KW-1185">Reference proteome</keyword>
<feature type="region of interest" description="Disordered" evidence="1">
    <location>
        <begin position="355"/>
        <end position="376"/>
    </location>
</feature>
<evidence type="ECO:0008006" key="4">
    <source>
        <dbReference type="Google" id="ProtNLM"/>
    </source>
</evidence>
<comment type="caution">
    <text evidence="2">The sequence shown here is derived from an EMBL/GenBank/DDBJ whole genome shotgun (WGS) entry which is preliminary data.</text>
</comment>
<dbReference type="PANTHER" id="PTHR47642:SF5">
    <property type="entry name" value="ATP-DEPENDENT DNA HELICASE"/>
    <property type="match status" value="1"/>
</dbReference>
<reference evidence="2" key="1">
    <citation type="submission" date="2021-02" db="EMBL/GenBank/DDBJ databases">
        <authorList>
            <person name="Nowell W R."/>
        </authorList>
    </citation>
    <scope>NUCLEOTIDE SEQUENCE</scope>
</reference>
<dbReference type="InterPro" id="IPR051055">
    <property type="entry name" value="PIF1_helicase"/>
</dbReference>
<proteinExistence type="predicted"/>
<evidence type="ECO:0000313" key="2">
    <source>
        <dbReference type="EMBL" id="CAF4676075.1"/>
    </source>
</evidence>
<protein>
    <recommendedName>
        <fullName evidence="4">Helitron helicase-like domain-containing protein</fullName>
    </recommendedName>
</protein>
<accession>A0A821H1K9</accession>
<evidence type="ECO:0000256" key="1">
    <source>
        <dbReference type="SAM" id="MobiDB-lite"/>
    </source>
</evidence>
<dbReference type="EMBL" id="CAJOBP010032270">
    <property type="protein sequence ID" value="CAF4676075.1"/>
    <property type="molecule type" value="Genomic_DNA"/>
</dbReference>
<dbReference type="PANTHER" id="PTHR47642">
    <property type="entry name" value="ATP-DEPENDENT DNA HELICASE"/>
    <property type="match status" value="1"/>
</dbReference>